<dbReference type="InterPro" id="IPR002818">
    <property type="entry name" value="DJ-1/PfpI"/>
</dbReference>
<reference evidence="2 3" key="1">
    <citation type="submission" date="2009-01" db="EMBL/GenBank/DDBJ databases">
        <title>Complete sequence of chromosome of Methylobacterium nodulans ORS 2060.</title>
        <authorList>
            <consortium name="US DOE Joint Genome Institute"/>
            <person name="Lucas S."/>
            <person name="Copeland A."/>
            <person name="Lapidus A."/>
            <person name="Glavina del Rio T."/>
            <person name="Dalin E."/>
            <person name="Tice H."/>
            <person name="Bruce D."/>
            <person name="Goodwin L."/>
            <person name="Pitluck S."/>
            <person name="Sims D."/>
            <person name="Brettin T."/>
            <person name="Detter J.C."/>
            <person name="Han C."/>
            <person name="Larimer F."/>
            <person name="Land M."/>
            <person name="Hauser L."/>
            <person name="Kyrpides N."/>
            <person name="Ivanova N."/>
            <person name="Marx C.J."/>
            <person name="Richardson P."/>
        </authorList>
    </citation>
    <scope>NUCLEOTIDE SEQUENCE [LARGE SCALE GENOMIC DNA]</scope>
    <source>
        <strain evidence="3">LMG 21967 / CNCM I-2342 / ORS 2060</strain>
    </source>
</reference>
<gene>
    <name evidence="2" type="ordered locus">Mnod_1849</name>
</gene>
<protein>
    <submittedName>
        <fullName evidence="2">ThiJ/PfpI domain protein</fullName>
    </submittedName>
</protein>
<dbReference type="EMBL" id="CP001349">
    <property type="protein sequence ID" value="ACL56839.1"/>
    <property type="molecule type" value="Genomic_DNA"/>
</dbReference>
<sequence length="225" mass="23155">MSLRFGILVFPAVQQLDLTGPYEVFASAAGAEVHLVWKDLAPVVSATGLTLNPTATFETCPPLDVLCVPGGSGINALLEDEATLRFLRERAAAARFVTSVCTGSLVLGAAGLLAGRRATTHWNALDFLAAFGATAVEDRIVRDGSLITAGGVTSGIDFGLAVVAALLGEAEAQTVQLCLEYAPAPPFAAGTPGQAPPAILAQARERLAGSRAAREAILARLKHPA</sequence>
<dbReference type="Pfam" id="PF01965">
    <property type="entry name" value="DJ-1_PfpI"/>
    <property type="match status" value="1"/>
</dbReference>
<dbReference type="Proteomes" id="UP000008207">
    <property type="component" value="Chromosome"/>
</dbReference>
<proteinExistence type="predicted"/>
<keyword evidence="3" id="KW-1185">Reference proteome</keyword>
<dbReference type="InterPro" id="IPR029062">
    <property type="entry name" value="Class_I_gatase-like"/>
</dbReference>
<dbReference type="PANTHER" id="PTHR43130">
    <property type="entry name" value="ARAC-FAMILY TRANSCRIPTIONAL REGULATOR"/>
    <property type="match status" value="1"/>
</dbReference>
<dbReference type="SUPFAM" id="SSF52317">
    <property type="entry name" value="Class I glutamine amidotransferase-like"/>
    <property type="match status" value="1"/>
</dbReference>
<accession>B8IS27</accession>
<evidence type="ECO:0000259" key="1">
    <source>
        <dbReference type="Pfam" id="PF01965"/>
    </source>
</evidence>
<name>B8IS27_METNO</name>
<dbReference type="AlphaFoldDB" id="B8IS27"/>
<dbReference type="KEGG" id="mno:Mnod_1849"/>
<evidence type="ECO:0000313" key="2">
    <source>
        <dbReference type="EMBL" id="ACL56839.1"/>
    </source>
</evidence>
<dbReference type="OrthoDB" id="186587at2"/>
<dbReference type="CDD" id="cd03139">
    <property type="entry name" value="GATase1_PfpI_2"/>
    <property type="match status" value="1"/>
</dbReference>
<dbReference type="PANTHER" id="PTHR43130:SF2">
    <property type="entry name" value="DJ-1_PFPI DOMAIN-CONTAINING PROTEIN"/>
    <property type="match status" value="1"/>
</dbReference>
<dbReference type="RefSeq" id="WP_015928530.1">
    <property type="nucleotide sequence ID" value="NC_011894.1"/>
</dbReference>
<organism evidence="2 3">
    <name type="scientific">Methylobacterium nodulans (strain LMG 21967 / CNCM I-2342 / ORS 2060)</name>
    <dbReference type="NCBI Taxonomy" id="460265"/>
    <lineage>
        <taxon>Bacteria</taxon>
        <taxon>Pseudomonadati</taxon>
        <taxon>Pseudomonadota</taxon>
        <taxon>Alphaproteobacteria</taxon>
        <taxon>Hyphomicrobiales</taxon>
        <taxon>Methylobacteriaceae</taxon>
        <taxon>Methylobacterium</taxon>
    </lineage>
</organism>
<dbReference type="GO" id="GO:0006355">
    <property type="term" value="P:regulation of DNA-templated transcription"/>
    <property type="evidence" value="ECO:0007669"/>
    <property type="project" value="TreeGrafter"/>
</dbReference>
<dbReference type="Gene3D" id="3.40.50.880">
    <property type="match status" value="1"/>
</dbReference>
<evidence type="ECO:0000313" key="3">
    <source>
        <dbReference type="Proteomes" id="UP000008207"/>
    </source>
</evidence>
<dbReference type="HOGENOM" id="CLU_000445_44_1_5"/>
<dbReference type="eggNOG" id="COG0693">
    <property type="taxonomic scope" value="Bacteria"/>
</dbReference>
<dbReference type="InterPro" id="IPR052158">
    <property type="entry name" value="INH-QAR"/>
</dbReference>
<dbReference type="STRING" id="460265.Mnod_1849"/>
<feature type="domain" description="DJ-1/PfpI" evidence="1">
    <location>
        <begin position="7"/>
        <end position="164"/>
    </location>
</feature>